<dbReference type="SUPFAM" id="SSF53448">
    <property type="entry name" value="Nucleotide-diphospho-sugar transferases"/>
    <property type="match status" value="1"/>
</dbReference>
<proteinExistence type="predicted"/>
<dbReference type="Pfam" id="PF01501">
    <property type="entry name" value="Glyco_transf_8"/>
    <property type="match status" value="1"/>
</dbReference>
<dbReference type="GO" id="GO:0016757">
    <property type="term" value="F:glycosyltransferase activity"/>
    <property type="evidence" value="ECO:0007669"/>
    <property type="project" value="InterPro"/>
</dbReference>
<dbReference type="InterPro" id="IPR029044">
    <property type="entry name" value="Nucleotide-diphossugar_trans"/>
</dbReference>
<reference evidence="1" key="1">
    <citation type="journal article" date="2017" name="Science">
        <title>Giant viruses with an expanded complement of translation system components.</title>
        <authorList>
            <person name="Schulz F."/>
            <person name="Yutin N."/>
            <person name="Ivanova N.N."/>
            <person name="Ortega D.R."/>
            <person name="Lee T.K."/>
            <person name="Vierheilig J."/>
            <person name="Daims H."/>
            <person name="Horn M."/>
            <person name="Wagner M."/>
            <person name="Jensen G.J."/>
            <person name="Kyrpides N.C."/>
            <person name="Koonin E.V."/>
            <person name="Woyke T."/>
        </authorList>
    </citation>
    <scope>NUCLEOTIDE SEQUENCE</scope>
    <source>
        <strain evidence="1">CTV1</strain>
    </source>
</reference>
<keyword evidence="1" id="KW-0808">Transferase</keyword>
<evidence type="ECO:0000313" key="1">
    <source>
        <dbReference type="EMBL" id="ARF08765.1"/>
    </source>
</evidence>
<name>A0A1V0SAL3_9VIRU</name>
<dbReference type="InterPro" id="IPR050587">
    <property type="entry name" value="GNT1/Glycosyltrans_8"/>
</dbReference>
<dbReference type="InterPro" id="IPR002495">
    <property type="entry name" value="Glyco_trans_8"/>
</dbReference>
<dbReference type="EMBL" id="KY684083">
    <property type="protein sequence ID" value="ARF08765.1"/>
    <property type="molecule type" value="Genomic_DNA"/>
</dbReference>
<sequence>MSKYCYTAILYGNNEYFLGALMLGFTLHKTKSPYDKLLMVTEDVPDNQRKILSDYFIIKEVPYLYINDKNFSEENSRFKEIFTKMHILKLTQYEKVIILDLDMFIVHNMDHLFNLSAPAAKYRDRRVKIKTGDKIPEGLIRIKDGRIVNGINAGLMLLEPSEKEFDDIFKELKTVLPYRVKAPEQDYLSYRYRNKWTNIDSRYNCQFTIKEEMYPSNYTIHDIYNLHYSWILNPWELVNVNKDKVMEILIGTERDITYYTLWVNHYRILERIYQNKGIIIKDSYTYSHNLSKRIDELYEETFGNNSKRVKH</sequence>
<organism evidence="1">
    <name type="scientific">Catovirus CTV1</name>
    <dbReference type="NCBI Taxonomy" id="1977631"/>
    <lineage>
        <taxon>Viruses</taxon>
        <taxon>Varidnaviria</taxon>
        <taxon>Bamfordvirae</taxon>
        <taxon>Nucleocytoviricota</taxon>
        <taxon>Megaviricetes</taxon>
        <taxon>Imitervirales</taxon>
        <taxon>Mimiviridae</taxon>
        <taxon>Klosneuvirinae</taxon>
        <taxon>Catovirus</taxon>
    </lineage>
</organism>
<protein>
    <submittedName>
        <fullName evidence="1">Glycosyltransferase</fullName>
    </submittedName>
</protein>
<dbReference type="PANTHER" id="PTHR11183">
    <property type="entry name" value="GLYCOGENIN SUBFAMILY MEMBER"/>
    <property type="match status" value="1"/>
</dbReference>
<accession>A0A1V0SAL3</accession>
<dbReference type="Gene3D" id="3.90.550.10">
    <property type="entry name" value="Spore Coat Polysaccharide Biosynthesis Protein SpsA, Chain A"/>
    <property type="match status" value="1"/>
</dbReference>
<gene>
    <name evidence="1" type="ORF">Catovirus_1_815</name>
</gene>